<dbReference type="AlphaFoldDB" id="A0A8H3V8I3"/>
<evidence type="ECO:0000313" key="2">
    <source>
        <dbReference type="EMBL" id="KAE9984005.1"/>
    </source>
</evidence>
<accession>A0A8H3V8I3</accession>
<feature type="region of interest" description="Disordered" evidence="1">
    <location>
        <begin position="176"/>
        <end position="223"/>
    </location>
</feature>
<proteinExistence type="predicted"/>
<evidence type="ECO:0000313" key="3">
    <source>
        <dbReference type="Proteomes" id="UP000447873"/>
    </source>
</evidence>
<dbReference type="OrthoDB" id="10623883at2759"/>
<protein>
    <submittedName>
        <fullName evidence="2">Uncharacterized protein</fullName>
    </submittedName>
</protein>
<feature type="region of interest" description="Disordered" evidence="1">
    <location>
        <begin position="132"/>
        <end position="163"/>
    </location>
</feature>
<dbReference type="EMBL" id="WNWS01000055">
    <property type="protein sequence ID" value="KAE9984005.1"/>
    <property type="molecule type" value="Genomic_DNA"/>
</dbReference>
<evidence type="ECO:0000256" key="1">
    <source>
        <dbReference type="SAM" id="MobiDB-lite"/>
    </source>
</evidence>
<feature type="compositionally biased region" description="Low complexity" evidence="1">
    <location>
        <begin position="137"/>
        <end position="152"/>
    </location>
</feature>
<name>A0A8H3V8I3_VENIN</name>
<sequence>MDARRSSSCGPVIPEDGIFITDKGIGKRSEAFHWLMLGYYVYDHKFHELTVHDLEHNINPNGAMSSMHVRGALWKTVPQRYWLAHRGGRNGLEPAQPGLNMEASVMENYDLGPTGTQPGGKSSELTRVEGESLQNGSLQPYSQSQSSSTWSSMPLGKPTHHSLLATPPLYEALETPHRHRQKFTKSRSMTSLSCDSLKSSPARRRSSSVSTESSFAPRKTLAPNNSKIERRVLEWKMKETMSEDRPLREGEGVHELAIWKGLQARIDSSFAIRSDPVRERCTRGGSETYLTI</sequence>
<dbReference type="Proteomes" id="UP000447873">
    <property type="component" value="Unassembled WGS sequence"/>
</dbReference>
<organism evidence="2 3">
    <name type="scientific">Venturia inaequalis</name>
    <name type="common">Apple scab fungus</name>
    <dbReference type="NCBI Taxonomy" id="5025"/>
    <lineage>
        <taxon>Eukaryota</taxon>
        <taxon>Fungi</taxon>
        <taxon>Dikarya</taxon>
        <taxon>Ascomycota</taxon>
        <taxon>Pezizomycotina</taxon>
        <taxon>Dothideomycetes</taxon>
        <taxon>Pleosporomycetidae</taxon>
        <taxon>Venturiales</taxon>
        <taxon>Venturiaceae</taxon>
        <taxon>Venturia</taxon>
    </lineage>
</organism>
<reference evidence="2 3" key="1">
    <citation type="submission" date="2018-12" db="EMBL/GenBank/DDBJ databases">
        <title>Venturia inaequalis Genome Resource.</title>
        <authorList>
            <person name="Lichtner F.J."/>
        </authorList>
    </citation>
    <scope>NUCLEOTIDE SEQUENCE [LARGE SCALE GENOMIC DNA]</scope>
    <source>
        <strain evidence="2 3">120213</strain>
    </source>
</reference>
<gene>
    <name evidence="2" type="ORF">EG328_009262</name>
</gene>
<comment type="caution">
    <text evidence="2">The sequence shown here is derived from an EMBL/GenBank/DDBJ whole genome shotgun (WGS) entry which is preliminary data.</text>
</comment>